<dbReference type="Proteomes" id="UP000799640">
    <property type="component" value="Unassembled WGS sequence"/>
</dbReference>
<sequence length="240" mass="26519">MAFLSRAALAFAALVAFISLSAPLMPRFYIFDPPTMHKLVLEAMELYPNSTAGVVHHIATSLRETHGKSINIDPFPYHPNAGTPEALAYNSSAQVSPYEGEWVFNNAGGAMGSMYLLHASITEYLIVFGTPLGTEGHSGRHTADDYFHIIEGEQWAATANSLVMERYPKGAVHHLRRGDVKQYKMHEGCWAIELAQGFIPGMLPFGFADAFFSTLDVGSLYHTIRITAREMIRNLLMGKL</sequence>
<dbReference type="UniPathway" id="UPA00768"/>
<dbReference type="Pfam" id="PF04622">
    <property type="entry name" value="ERG2_Sigma1R"/>
    <property type="match status" value="1"/>
</dbReference>
<keyword evidence="3" id="KW-0812">Transmembrane</keyword>
<name>A0A6G1HVA2_9PEZI</name>
<keyword evidence="4" id="KW-0256">Endoplasmic reticulum</keyword>
<evidence type="ECO:0000256" key="3">
    <source>
        <dbReference type="ARBA" id="ARBA00022692"/>
    </source>
</evidence>
<accession>A0A6G1HVA2</accession>
<evidence type="ECO:0000313" key="9">
    <source>
        <dbReference type="EMBL" id="KAF2399796.1"/>
    </source>
</evidence>
<dbReference type="EMBL" id="ML996696">
    <property type="protein sequence ID" value="KAF2399796.1"/>
    <property type="molecule type" value="Genomic_DNA"/>
</dbReference>
<comment type="similarity">
    <text evidence="2 8">Belongs to the ERG2 family.</text>
</comment>
<comment type="function">
    <text evidence="8">Catalyzes the reaction which results in unsaturation at C-7 in the B ring of sterols.</text>
</comment>
<comment type="pathway">
    <text evidence="7 8">Steroid metabolism; ergosterol biosynthesis.</text>
</comment>
<evidence type="ECO:0000256" key="7">
    <source>
        <dbReference type="ARBA" id="ARBA00029435"/>
    </source>
</evidence>
<protein>
    <recommendedName>
        <fullName evidence="8">C-8 sterol isomerase</fullName>
        <ecNumber evidence="8">5.-.-.-</ecNumber>
    </recommendedName>
    <alternativeName>
        <fullName evidence="8">Delta-8--delta-7 sterol isomerase</fullName>
    </alternativeName>
</protein>
<organism evidence="9 10">
    <name type="scientific">Trichodelitschia bisporula</name>
    <dbReference type="NCBI Taxonomy" id="703511"/>
    <lineage>
        <taxon>Eukaryota</taxon>
        <taxon>Fungi</taxon>
        <taxon>Dikarya</taxon>
        <taxon>Ascomycota</taxon>
        <taxon>Pezizomycotina</taxon>
        <taxon>Dothideomycetes</taxon>
        <taxon>Dothideomycetes incertae sedis</taxon>
        <taxon>Phaeotrichales</taxon>
        <taxon>Phaeotrichaceae</taxon>
        <taxon>Trichodelitschia</taxon>
    </lineage>
</organism>
<keyword evidence="6" id="KW-0472">Membrane</keyword>
<keyword evidence="10" id="KW-1185">Reference proteome</keyword>
<evidence type="ECO:0000313" key="10">
    <source>
        <dbReference type="Proteomes" id="UP000799640"/>
    </source>
</evidence>
<dbReference type="PANTHER" id="PTHR10868:SF1">
    <property type="entry name" value="SIGMA NON-OPIOID INTRACELLULAR RECEPTOR 1"/>
    <property type="match status" value="1"/>
</dbReference>
<evidence type="ECO:0000256" key="6">
    <source>
        <dbReference type="ARBA" id="ARBA00023136"/>
    </source>
</evidence>
<reference evidence="9" key="1">
    <citation type="journal article" date="2020" name="Stud. Mycol.">
        <title>101 Dothideomycetes genomes: a test case for predicting lifestyles and emergence of pathogens.</title>
        <authorList>
            <person name="Haridas S."/>
            <person name="Albert R."/>
            <person name="Binder M."/>
            <person name="Bloem J."/>
            <person name="Labutti K."/>
            <person name="Salamov A."/>
            <person name="Andreopoulos B."/>
            <person name="Baker S."/>
            <person name="Barry K."/>
            <person name="Bills G."/>
            <person name="Bluhm B."/>
            <person name="Cannon C."/>
            <person name="Castanera R."/>
            <person name="Culley D."/>
            <person name="Daum C."/>
            <person name="Ezra D."/>
            <person name="Gonzalez J."/>
            <person name="Henrissat B."/>
            <person name="Kuo A."/>
            <person name="Liang C."/>
            <person name="Lipzen A."/>
            <person name="Lutzoni F."/>
            <person name="Magnuson J."/>
            <person name="Mondo S."/>
            <person name="Nolan M."/>
            <person name="Ohm R."/>
            <person name="Pangilinan J."/>
            <person name="Park H.-J."/>
            <person name="Ramirez L."/>
            <person name="Alfaro M."/>
            <person name="Sun H."/>
            <person name="Tritt A."/>
            <person name="Yoshinaga Y."/>
            <person name="Zwiers L.-H."/>
            <person name="Turgeon B."/>
            <person name="Goodwin S."/>
            <person name="Spatafora J."/>
            <person name="Crous P."/>
            <person name="Grigoriev I."/>
        </authorList>
    </citation>
    <scope>NUCLEOTIDE SEQUENCE</scope>
    <source>
        <strain evidence="9">CBS 262.69</strain>
    </source>
</reference>
<dbReference type="AlphaFoldDB" id="A0A6G1HVA2"/>
<dbReference type="InterPro" id="IPR006716">
    <property type="entry name" value="ERG2_sigma1_rcpt-like"/>
</dbReference>
<proteinExistence type="inferred from homology"/>
<dbReference type="GO" id="GO:0006696">
    <property type="term" value="P:ergosterol biosynthetic process"/>
    <property type="evidence" value="ECO:0007669"/>
    <property type="project" value="TreeGrafter"/>
</dbReference>
<comment type="subcellular location">
    <subcellularLocation>
        <location evidence="1">Endoplasmic reticulum membrane</location>
    </subcellularLocation>
</comment>
<evidence type="ECO:0000256" key="2">
    <source>
        <dbReference type="ARBA" id="ARBA00007141"/>
    </source>
</evidence>
<evidence type="ECO:0000256" key="5">
    <source>
        <dbReference type="ARBA" id="ARBA00022989"/>
    </source>
</evidence>
<dbReference type="OrthoDB" id="347124at2759"/>
<dbReference type="EC" id="5.-.-.-" evidence="8"/>
<evidence type="ECO:0000256" key="4">
    <source>
        <dbReference type="ARBA" id="ARBA00022824"/>
    </source>
</evidence>
<gene>
    <name evidence="9" type="ORF">EJ06DRAFT_543312</name>
</gene>
<keyword evidence="5" id="KW-1133">Transmembrane helix</keyword>
<keyword evidence="9" id="KW-0675">Receptor</keyword>
<dbReference type="PANTHER" id="PTHR10868">
    <property type="entry name" value="SIGMA 1-TYPE OPIOID RECEPTOR-RELATED"/>
    <property type="match status" value="1"/>
</dbReference>
<evidence type="ECO:0000256" key="1">
    <source>
        <dbReference type="ARBA" id="ARBA00004586"/>
    </source>
</evidence>
<evidence type="ECO:0000256" key="8">
    <source>
        <dbReference type="RuleBase" id="RU368083"/>
    </source>
</evidence>
<dbReference type="GO" id="GO:0005789">
    <property type="term" value="C:endoplasmic reticulum membrane"/>
    <property type="evidence" value="ECO:0007669"/>
    <property type="project" value="UniProtKB-SubCell"/>
</dbReference>